<keyword evidence="3 6" id="KW-0460">Magnesium</keyword>
<dbReference type="PANTHER" id="PTHR48073:SF2">
    <property type="entry name" value="O-SUCCINYLBENZOATE SYNTHASE"/>
    <property type="match status" value="1"/>
</dbReference>
<dbReference type="AlphaFoldDB" id="A0A974XWR6"/>
<dbReference type="EMBL" id="CP071518">
    <property type="protein sequence ID" value="QSX77271.1"/>
    <property type="molecule type" value="Genomic_DNA"/>
</dbReference>
<evidence type="ECO:0000313" key="10">
    <source>
        <dbReference type="Proteomes" id="UP000639274"/>
    </source>
</evidence>
<dbReference type="InterPro" id="IPR013341">
    <property type="entry name" value="Mandelate_racemase_N_dom"/>
</dbReference>
<dbReference type="InterPro" id="IPR029065">
    <property type="entry name" value="Enolase_C-like"/>
</dbReference>
<protein>
    <recommendedName>
        <fullName evidence="7">Dipeptide epimerase</fullName>
        <ecNumber evidence="7">5.1.1.-</ecNumber>
    </recommendedName>
</protein>
<dbReference type="SFLD" id="SFLDS00001">
    <property type="entry name" value="Enolase"/>
    <property type="match status" value="1"/>
</dbReference>
<evidence type="ECO:0000256" key="6">
    <source>
        <dbReference type="PIRSR" id="PIRSR634603-3"/>
    </source>
</evidence>
<keyword evidence="10" id="KW-1185">Reference proteome</keyword>
<dbReference type="InterPro" id="IPR036849">
    <property type="entry name" value="Enolase-like_C_sf"/>
</dbReference>
<reference evidence="9 10" key="1">
    <citation type="submission" date="2021-03" db="EMBL/GenBank/DDBJ databases">
        <title>Lysobacter sp. nov. isolated from soil of gangwondo yeongwol, south Korea.</title>
        <authorList>
            <person name="Kim K.R."/>
            <person name="Kim K.H."/>
            <person name="Jeon C.O."/>
        </authorList>
    </citation>
    <scope>NUCLEOTIDE SEQUENCE [LARGE SCALE GENOMIC DNA]</scope>
    <source>
        <strain evidence="9 10">R19</strain>
    </source>
</reference>
<evidence type="ECO:0000313" key="9">
    <source>
        <dbReference type="EMBL" id="QSX77271.1"/>
    </source>
</evidence>
<proteinExistence type="inferred from homology"/>
<evidence type="ECO:0000256" key="3">
    <source>
        <dbReference type="ARBA" id="ARBA00022842"/>
    </source>
</evidence>
<dbReference type="SFLD" id="SFLDG00180">
    <property type="entry name" value="muconate_cycloisomerase"/>
    <property type="match status" value="1"/>
</dbReference>
<feature type="binding site" evidence="6">
    <location>
        <position position="219"/>
    </location>
    <ligand>
        <name>Mg(2+)</name>
        <dbReference type="ChEBI" id="CHEBI:18420"/>
    </ligand>
</feature>
<keyword evidence="2 6" id="KW-0479">Metal-binding</keyword>
<dbReference type="GO" id="GO:0009063">
    <property type="term" value="P:amino acid catabolic process"/>
    <property type="evidence" value="ECO:0007669"/>
    <property type="project" value="InterPro"/>
</dbReference>
<dbReference type="PROSITE" id="PS00909">
    <property type="entry name" value="MR_MLE_2"/>
    <property type="match status" value="1"/>
</dbReference>
<evidence type="ECO:0000256" key="5">
    <source>
        <dbReference type="PIRSR" id="PIRSR634603-1"/>
    </source>
</evidence>
<dbReference type="PANTHER" id="PTHR48073">
    <property type="entry name" value="O-SUCCINYLBENZOATE SYNTHASE-RELATED"/>
    <property type="match status" value="1"/>
</dbReference>
<dbReference type="KEGG" id="lsf:I8J32_010765"/>
<feature type="domain" description="Mandelate racemase/muconate lactonizing enzyme C-terminal" evidence="8">
    <location>
        <begin position="147"/>
        <end position="240"/>
    </location>
</feature>
<gene>
    <name evidence="9" type="ORF">I8J32_010765</name>
</gene>
<name>A0A974XWR6_9GAMM</name>
<dbReference type="GO" id="GO:0006518">
    <property type="term" value="P:peptide metabolic process"/>
    <property type="evidence" value="ECO:0007669"/>
    <property type="project" value="UniProtKB-ARBA"/>
</dbReference>
<dbReference type="Pfam" id="PF02746">
    <property type="entry name" value="MR_MLE_N"/>
    <property type="match status" value="1"/>
</dbReference>
<dbReference type="SUPFAM" id="SSF54826">
    <property type="entry name" value="Enolase N-terminal domain-like"/>
    <property type="match status" value="1"/>
</dbReference>
<evidence type="ECO:0000256" key="7">
    <source>
        <dbReference type="RuleBase" id="RU366006"/>
    </source>
</evidence>
<comment type="cofactor">
    <cofactor evidence="6 7">
        <name>Mg(2+)</name>
        <dbReference type="ChEBI" id="CHEBI:18420"/>
    </cofactor>
    <text evidence="6 7">Binds 1 Mg(2+) ion per subunit.</text>
</comment>
<dbReference type="EC" id="5.1.1.-" evidence="7"/>
<evidence type="ECO:0000256" key="1">
    <source>
        <dbReference type="ARBA" id="ARBA00008031"/>
    </source>
</evidence>
<evidence type="ECO:0000256" key="2">
    <source>
        <dbReference type="ARBA" id="ARBA00022723"/>
    </source>
</evidence>
<dbReference type="CDD" id="cd03319">
    <property type="entry name" value="L-Ala-DL-Glu_epimerase"/>
    <property type="match status" value="1"/>
</dbReference>
<accession>A0A974XWR6</accession>
<dbReference type="Pfam" id="PF13378">
    <property type="entry name" value="MR_MLE_C"/>
    <property type="match status" value="1"/>
</dbReference>
<feature type="active site" description="Proton acceptor; specific for (R)-substrate epimerization" evidence="5">
    <location>
        <position position="166"/>
    </location>
</feature>
<dbReference type="InterPro" id="IPR029017">
    <property type="entry name" value="Enolase-like_N"/>
</dbReference>
<comment type="similarity">
    <text evidence="1 7">Belongs to the mandelate racemase/muconate lactonizing enzyme family.</text>
</comment>
<evidence type="ECO:0000259" key="8">
    <source>
        <dbReference type="SMART" id="SM00922"/>
    </source>
</evidence>
<feature type="binding site" evidence="6">
    <location>
        <position position="193"/>
    </location>
    <ligand>
        <name>Mg(2+)</name>
        <dbReference type="ChEBI" id="CHEBI:18420"/>
    </ligand>
</feature>
<dbReference type="GO" id="GO:0016855">
    <property type="term" value="F:racemase and epimerase activity, acting on amino acids and derivatives"/>
    <property type="evidence" value="ECO:0007669"/>
    <property type="project" value="UniProtKB-UniRule"/>
</dbReference>
<dbReference type="SUPFAM" id="SSF51604">
    <property type="entry name" value="Enolase C-terminal domain-like"/>
    <property type="match status" value="1"/>
</dbReference>
<dbReference type="Proteomes" id="UP000639274">
    <property type="component" value="Chromosome"/>
</dbReference>
<dbReference type="InterPro" id="IPR018110">
    <property type="entry name" value="Mandel_Rmase/mucon_lact_enz_CS"/>
</dbReference>
<feature type="active site" description="Proton acceptor; specific for (S)-substrate epimerization" evidence="5">
    <location>
        <position position="264"/>
    </location>
</feature>
<evidence type="ECO:0000256" key="4">
    <source>
        <dbReference type="ARBA" id="ARBA00023235"/>
    </source>
</evidence>
<dbReference type="InterPro" id="IPR034603">
    <property type="entry name" value="Dipeptide_epimerase"/>
</dbReference>
<dbReference type="SMART" id="SM00922">
    <property type="entry name" value="MR_MLE"/>
    <property type="match status" value="1"/>
</dbReference>
<sequence length="350" mass="37831">MGRCSTAPGRKPVSQVDRIELELANELLQLSAPFRISGHVFRDSPVTVATLRQGGCTGRGEAAGVYYLADRPADMLPALEAVRGTIEAGISRDELRELLPRGGARNAVDCALWELEAARAGVPAWQLAGMERPRRLLTTFTVGADEPAVMARRAQAYTHARAIKVKLTGELELDQDRVRAIRAARPEVWLGVDANQGYEAQALSRLLPTLVDAGVSLLEQPCARGRESELDGVEHIIPIAADESILDLAELESRGRWFDVVNIKLDKCGGLTEGLLMARHARELGLQVMVGNMVGTSLAMAPAFLLGQYCDVVDLDGPLFLTRDRDHGLVYADGHVDCPENVWGAPGAVS</sequence>
<feature type="binding site" evidence="6">
    <location>
        <position position="242"/>
    </location>
    <ligand>
        <name>Mg(2+)</name>
        <dbReference type="ChEBI" id="CHEBI:18420"/>
    </ligand>
</feature>
<dbReference type="Gene3D" id="3.20.20.120">
    <property type="entry name" value="Enolase-like C-terminal domain"/>
    <property type="match status" value="1"/>
</dbReference>
<keyword evidence="4 7" id="KW-0413">Isomerase</keyword>
<dbReference type="InterPro" id="IPR013342">
    <property type="entry name" value="Mandelate_racemase_C"/>
</dbReference>
<dbReference type="Gene3D" id="3.30.390.10">
    <property type="entry name" value="Enolase-like, N-terminal domain"/>
    <property type="match status" value="1"/>
</dbReference>
<organism evidence="9 10">
    <name type="scientific">Agrilutibacter solisilvae</name>
    <dbReference type="NCBI Taxonomy" id="2763317"/>
    <lineage>
        <taxon>Bacteria</taxon>
        <taxon>Pseudomonadati</taxon>
        <taxon>Pseudomonadota</taxon>
        <taxon>Gammaproteobacteria</taxon>
        <taxon>Lysobacterales</taxon>
        <taxon>Lysobacteraceae</taxon>
        <taxon>Agrilutibacter</taxon>
    </lineage>
</organism>
<dbReference type="GO" id="GO:0046872">
    <property type="term" value="F:metal ion binding"/>
    <property type="evidence" value="ECO:0007669"/>
    <property type="project" value="UniProtKB-KW"/>
</dbReference>